<dbReference type="GO" id="GO:0005886">
    <property type="term" value="C:plasma membrane"/>
    <property type="evidence" value="ECO:0007669"/>
    <property type="project" value="TreeGrafter"/>
</dbReference>
<organism evidence="2 3">
    <name type="scientific">Prymnesium parvum</name>
    <name type="common">Toxic golden alga</name>
    <dbReference type="NCBI Taxonomy" id="97485"/>
    <lineage>
        <taxon>Eukaryota</taxon>
        <taxon>Haptista</taxon>
        <taxon>Haptophyta</taxon>
        <taxon>Prymnesiophyceae</taxon>
        <taxon>Prymnesiales</taxon>
        <taxon>Prymnesiaceae</taxon>
        <taxon>Prymnesium</taxon>
    </lineage>
</organism>
<dbReference type="InterPro" id="IPR014729">
    <property type="entry name" value="Rossmann-like_a/b/a_fold"/>
</dbReference>
<dbReference type="EMBL" id="JBGBPQ010000013">
    <property type="protein sequence ID" value="KAL1511937.1"/>
    <property type="molecule type" value="Genomic_DNA"/>
</dbReference>
<dbReference type="InterPro" id="IPR003848">
    <property type="entry name" value="DUF218"/>
</dbReference>
<comment type="caution">
    <text evidence="2">The sequence shown here is derived from an EMBL/GenBank/DDBJ whole genome shotgun (WGS) entry which is preliminary data.</text>
</comment>
<dbReference type="AlphaFoldDB" id="A0AB34J3M1"/>
<reference evidence="2 3" key="1">
    <citation type="journal article" date="2024" name="Science">
        <title>Giant polyketide synthase enzymes in the biosynthesis of giant marine polyether toxins.</title>
        <authorList>
            <person name="Fallon T.R."/>
            <person name="Shende V.V."/>
            <person name="Wierzbicki I.H."/>
            <person name="Pendleton A.L."/>
            <person name="Watervoot N.F."/>
            <person name="Auber R.P."/>
            <person name="Gonzalez D.J."/>
            <person name="Wisecaver J.H."/>
            <person name="Moore B.S."/>
        </authorList>
    </citation>
    <scope>NUCLEOTIDE SEQUENCE [LARGE SCALE GENOMIC DNA]</scope>
    <source>
        <strain evidence="2 3">12B1</strain>
    </source>
</reference>
<name>A0AB34J3M1_PRYPA</name>
<dbReference type="PROSITE" id="PS51257">
    <property type="entry name" value="PROKAR_LIPOPROTEIN"/>
    <property type="match status" value="1"/>
</dbReference>
<sequence>MRAAATPRRRTRAASPTFLLGACSGLLCSWIYHQVMLMLLDSRPPFPPHLVVPVEPPRTGGFHAIVVPAGGQHEEGPPAHVLARLERAVQLYRMAPDPKPFVITTAWGTPHKPCPHDAAGFERHEAQDNAHWLLRHGIPPEALLEESVSLETVGNAFFTRVMHTDVRSLRRLAVINNRFHMPRTRAVFEHVFRVPPRDGEPMTNYEIEFIEVDDRLPRDALSVREEKERTALPKFLPGGPWQTTTPHLRAMHEWLYQENTAYATKRLNNERKPIDPALLKSY</sequence>
<dbReference type="InterPro" id="IPR051599">
    <property type="entry name" value="Cell_Envelope_Assoc"/>
</dbReference>
<dbReference type="Proteomes" id="UP001515480">
    <property type="component" value="Unassembled WGS sequence"/>
</dbReference>
<feature type="domain" description="DUF218" evidence="1">
    <location>
        <begin position="64"/>
        <end position="255"/>
    </location>
</feature>
<evidence type="ECO:0000259" key="1">
    <source>
        <dbReference type="Pfam" id="PF02698"/>
    </source>
</evidence>
<accession>A0AB34J3M1</accession>
<protein>
    <recommendedName>
        <fullName evidence="1">DUF218 domain-containing protein</fullName>
    </recommendedName>
</protein>
<gene>
    <name evidence="2" type="ORF">AB1Y20_005217</name>
</gene>
<proteinExistence type="predicted"/>
<evidence type="ECO:0000313" key="3">
    <source>
        <dbReference type="Proteomes" id="UP001515480"/>
    </source>
</evidence>
<dbReference type="PANTHER" id="PTHR30336">
    <property type="entry name" value="INNER MEMBRANE PROTEIN, PROBABLE PERMEASE"/>
    <property type="match status" value="1"/>
</dbReference>
<dbReference type="CDD" id="cd06259">
    <property type="entry name" value="YdcF-like"/>
    <property type="match status" value="1"/>
</dbReference>
<dbReference type="PANTHER" id="PTHR30336:SF20">
    <property type="entry name" value="DUF218 DOMAIN-CONTAINING PROTEIN"/>
    <property type="match status" value="1"/>
</dbReference>
<dbReference type="Pfam" id="PF02698">
    <property type="entry name" value="DUF218"/>
    <property type="match status" value="1"/>
</dbReference>
<dbReference type="Gene3D" id="3.40.50.620">
    <property type="entry name" value="HUPs"/>
    <property type="match status" value="1"/>
</dbReference>
<evidence type="ECO:0000313" key="2">
    <source>
        <dbReference type="EMBL" id="KAL1511937.1"/>
    </source>
</evidence>
<keyword evidence="3" id="KW-1185">Reference proteome</keyword>